<evidence type="ECO:0000313" key="1">
    <source>
        <dbReference type="EMBL" id="GES85456.1"/>
    </source>
</evidence>
<organism evidence="1 2">
    <name type="scientific">Rhizophagus clarus</name>
    <dbReference type="NCBI Taxonomy" id="94130"/>
    <lineage>
        <taxon>Eukaryota</taxon>
        <taxon>Fungi</taxon>
        <taxon>Fungi incertae sedis</taxon>
        <taxon>Mucoromycota</taxon>
        <taxon>Glomeromycotina</taxon>
        <taxon>Glomeromycetes</taxon>
        <taxon>Glomerales</taxon>
        <taxon>Glomeraceae</taxon>
        <taxon>Rhizophagus</taxon>
    </lineage>
</organism>
<proteinExistence type="predicted"/>
<sequence>MENKLPAWIVILKVRVSDCRNVSSKFETNNGTVQMALKCLFILTRKKFSSDEFLSFYRVSLVNGSKNYFHNLCITWITRRLYAIVILQILMKLLKDGQKLTIEKHMHSYVTRLQRLKFLFKNTGTVDKKNYIIATVNLPRGTPVYNLPAEYKDYSVLIDYGTMRASTNPNKCHEIP</sequence>
<reference evidence="1" key="1">
    <citation type="submission" date="2019-10" db="EMBL/GenBank/DDBJ databases">
        <title>Conservation and host-specific expression of non-tandemly repeated heterogenous ribosome RNA gene in arbuscular mycorrhizal fungi.</title>
        <authorList>
            <person name="Maeda T."/>
            <person name="Kobayashi Y."/>
            <person name="Nakagawa T."/>
            <person name="Ezawa T."/>
            <person name="Yamaguchi K."/>
            <person name="Bino T."/>
            <person name="Nishimoto Y."/>
            <person name="Shigenobu S."/>
            <person name="Kawaguchi M."/>
        </authorList>
    </citation>
    <scope>NUCLEOTIDE SEQUENCE</scope>
    <source>
        <strain evidence="1">HR1</strain>
    </source>
</reference>
<name>A0A8H3LGK9_9GLOM</name>
<dbReference type="OrthoDB" id="2436695at2759"/>
<protein>
    <submittedName>
        <fullName evidence="1">Uncharacterized protein</fullName>
    </submittedName>
</protein>
<dbReference type="EMBL" id="BLAL01000156">
    <property type="protein sequence ID" value="GES85456.1"/>
    <property type="molecule type" value="Genomic_DNA"/>
</dbReference>
<dbReference type="Proteomes" id="UP000615446">
    <property type="component" value="Unassembled WGS sequence"/>
</dbReference>
<evidence type="ECO:0000313" key="2">
    <source>
        <dbReference type="Proteomes" id="UP000615446"/>
    </source>
</evidence>
<accession>A0A8H3LGK9</accession>
<dbReference type="AlphaFoldDB" id="A0A8H3LGK9"/>
<gene>
    <name evidence="1" type="ORF">RCL2_001256200</name>
</gene>
<comment type="caution">
    <text evidence="1">The sequence shown here is derived from an EMBL/GenBank/DDBJ whole genome shotgun (WGS) entry which is preliminary data.</text>
</comment>